<evidence type="ECO:0000313" key="1">
    <source>
        <dbReference type="EMBL" id="MFC3181622.1"/>
    </source>
</evidence>
<proteinExistence type="predicted"/>
<evidence type="ECO:0008006" key="3">
    <source>
        <dbReference type="Google" id="ProtNLM"/>
    </source>
</evidence>
<dbReference type="RefSeq" id="WP_380073211.1">
    <property type="nucleotide sequence ID" value="NZ_JBHRTO010000001.1"/>
</dbReference>
<dbReference type="Proteomes" id="UP001595547">
    <property type="component" value="Unassembled WGS sequence"/>
</dbReference>
<accession>A0ABV7IYL2</accession>
<evidence type="ECO:0000313" key="2">
    <source>
        <dbReference type="Proteomes" id="UP001595547"/>
    </source>
</evidence>
<name>A0ABV7IYL2_9RHOB</name>
<reference evidence="2" key="1">
    <citation type="journal article" date="2019" name="Int. J. Syst. Evol. Microbiol.">
        <title>The Global Catalogue of Microorganisms (GCM) 10K type strain sequencing project: providing services to taxonomists for standard genome sequencing and annotation.</title>
        <authorList>
            <consortium name="The Broad Institute Genomics Platform"/>
            <consortium name="The Broad Institute Genome Sequencing Center for Infectious Disease"/>
            <person name="Wu L."/>
            <person name="Ma J."/>
        </authorList>
    </citation>
    <scope>NUCLEOTIDE SEQUENCE [LARGE SCALE GENOMIC DNA]</scope>
    <source>
        <strain evidence="2">KCTC 52039</strain>
    </source>
</reference>
<dbReference type="EMBL" id="JBHRTO010000001">
    <property type="protein sequence ID" value="MFC3181622.1"/>
    <property type="molecule type" value="Genomic_DNA"/>
</dbReference>
<protein>
    <recommendedName>
        <fullName evidence="3">DUF4410 domain-containing protein</fullName>
    </recommendedName>
</protein>
<comment type="caution">
    <text evidence="1">The sequence shown here is derived from an EMBL/GenBank/DDBJ whole genome shotgun (WGS) entry which is preliminary data.</text>
</comment>
<organism evidence="1 2">
    <name type="scientific">Cypionkella sinensis</name>
    <dbReference type="NCBI Taxonomy" id="1756043"/>
    <lineage>
        <taxon>Bacteria</taxon>
        <taxon>Pseudomonadati</taxon>
        <taxon>Pseudomonadota</taxon>
        <taxon>Alphaproteobacteria</taxon>
        <taxon>Rhodobacterales</taxon>
        <taxon>Paracoccaceae</taxon>
        <taxon>Cypionkella</taxon>
    </lineage>
</organism>
<keyword evidence="2" id="KW-1185">Reference proteome</keyword>
<gene>
    <name evidence="1" type="ORF">ACFOGH_11530</name>
</gene>
<sequence length="182" mass="19144">MSILALLGCTPHMLEDQAAANLIVRNVTVDTSAISGVAGRKMAFDVPPSQINADLTQALRRKLRATPQGNADVTVVVTQVRLMSRMQELMLGGASYVRGTLSVTDAATGRQIVAPTSILATSQRFRVGGPIGAAVAPTAEHDYQQTIEGFVMNVLVRLSPSRNVTVAPDSPAVRAGRAQVAP</sequence>